<dbReference type="PANTHER" id="PTHR46623">
    <property type="entry name" value="CARBOXYMETHYLENEBUTENOLIDASE-RELATED"/>
    <property type="match status" value="1"/>
</dbReference>
<dbReference type="AlphaFoldDB" id="A0A255ELP3"/>
<dbReference type="Pfam" id="PF01738">
    <property type="entry name" value="DLH"/>
    <property type="match status" value="1"/>
</dbReference>
<dbReference type="Gene3D" id="3.40.50.1820">
    <property type="entry name" value="alpha/beta hydrolase"/>
    <property type="match status" value="1"/>
</dbReference>
<proteinExistence type="predicted"/>
<name>A0A255ELP3_9ACTN</name>
<dbReference type="EMBL" id="NMVJ01000001">
    <property type="protein sequence ID" value="OYN92468.1"/>
    <property type="molecule type" value="Genomic_DNA"/>
</dbReference>
<sequence>MAEIVLFHHAQGLTDGMNAFADELRSAGHTVHLPDLFESQTFEDVESGVAYAQQIGFDTVLQRGVDAVASLPDDLVYAGFSLGVMPAQKLAQTRAGARGALLIDACFPSDEFGSWPAGLPAQIHGGTDDDWFAEDIDAARQLAEAQPSVNLFCYAGTAHLFADSSLPTYDAASAAQLRERVADFLTRLA</sequence>
<evidence type="ECO:0000313" key="3">
    <source>
        <dbReference type="Proteomes" id="UP000216300"/>
    </source>
</evidence>
<dbReference type="OrthoDB" id="2834584at2"/>
<reference evidence="2 3" key="1">
    <citation type="submission" date="2017-07" db="EMBL/GenBank/DDBJ databases">
        <title>Draft whole genome sequences of clinical Proprionibacteriaceae strains.</title>
        <authorList>
            <person name="Bernier A.-M."/>
            <person name="Bernard K."/>
            <person name="Domingo M.-C."/>
        </authorList>
    </citation>
    <scope>NUCLEOTIDE SEQUENCE [LARGE SCALE GENOMIC DNA]</scope>
    <source>
        <strain evidence="2 3">NML 150081</strain>
    </source>
</reference>
<accession>A0A255ELP3</accession>
<protein>
    <submittedName>
        <fullName evidence="2">Dienelactone hydrolase</fullName>
    </submittedName>
</protein>
<dbReference type="GO" id="GO:0016787">
    <property type="term" value="F:hydrolase activity"/>
    <property type="evidence" value="ECO:0007669"/>
    <property type="project" value="UniProtKB-KW"/>
</dbReference>
<dbReference type="PANTHER" id="PTHR46623:SF6">
    <property type="entry name" value="ALPHA_BETA-HYDROLASES SUPERFAMILY PROTEIN"/>
    <property type="match status" value="1"/>
</dbReference>
<organism evidence="2 3">
    <name type="scientific">Parenemella sanctibonifatiensis</name>
    <dbReference type="NCBI Taxonomy" id="2016505"/>
    <lineage>
        <taxon>Bacteria</taxon>
        <taxon>Bacillati</taxon>
        <taxon>Actinomycetota</taxon>
        <taxon>Actinomycetes</taxon>
        <taxon>Propionibacteriales</taxon>
        <taxon>Propionibacteriaceae</taxon>
        <taxon>Parenemella</taxon>
    </lineage>
</organism>
<dbReference type="InterPro" id="IPR051049">
    <property type="entry name" value="Dienelactone_hydrolase-like"/>
</dbReference>
<dbReference type="InterPro" id="IPR029058">
    <property type="entry name" value="AB_hydrolase_fold"/>
</dbReference>
<evidence type="ECO:0000313" key="2">
    <source>
        <dbReference type="EMBL" id="OYN92468.1"/>
    </source>
</evidence>
<feature type="domain" description="Dienelactone hydrolase" evidence="1">
    <location>
        <begin position="4"/>
        <end position="187"/>
    </location>
</feature>
<evidence type="ECO:0000259" key="1">
    <source>
        <dbReference type="Pfam" id="PF01738"/>
    </source>
</evidence>
<dbReference type="SUPFAM" id="SSF53474">
    <property type="entry name" value="alpha/beta-Hydrolases"/>
    <property type="match status" value="1"/>
</dbReference>
<keyword evidence="2" id="KW-0378">Hydrolase</keyword>
<dbReference type="InterPro" id="IPR002925">
    <property type="entry name" value="Dienelactn_hydro"/>
</dbReference>
<gene>
    <name evidence="2" type="ORF">CGZ91_02975</name>
</gene>
<keyword evidence="3" id="KW-1185">Reference proteome</keyword>
<dbReference type="Proteomes" id="UP000216300">
    <property type="component" value="Unassembled WGS sequence"/>
</dbReference>
<comment type="caution">
    <text evidence="2">The sequence shown here is derived from an EMBL/GenBank/DDBJ whole genome shotgun (WGS) entry which is preliminary data.</text>
</comment>